<dbReference type="InterPro" id="IPR036322">
    <property type="entry name" value="WD40_repeat_dom_sf"/>
</dbReference>
<feature type="domain" description="CFA20" evidence="5">
    <location>
        <begin position="10"/>
        <end position="127"/>
    </location>
</feature>
<reference evidence="8 9" key="1">
    <citation type="journal article" date="2018" name="Nat. Ecol. Evol.">
        <title>Shark genomes provide insights into elasmobranch evolution and the origin of vertebrates.</title>
        <authorList>
            <person name="Hara Y"/>
            <person name="Yamaguchi K"/>
            <person name="Onimaru K"/>
            <person name="Kadota M"/>
            <person name="Koyanagi M"/>
            <person name="Keeley SD"/>
            <person name="Tatsumi K"/>
            <person name="Tanaka K"/>
            <person name="Motone F"/>
            <person name="Kageyama Y"/>
            <person name="Nozu R"/>
            <person name="Adachi N"/>
            <person name="Nishimura O"/>
            <person name="Nakagawa R"/>
            <person name="Tanegashima C"/>
            <person name="Kiyatake I"/>
            <person name="Matsumoto R"/>
            <person name="Murakumo K"/>
            <person name="Nishida K"/>
            <person name="Terakita A"/>
            <person name="Kuratani S"/>
            <person name="Sato K"/>
            <person name="Hyodo S Kuraku.S."/>
        </authorList>
    </citation>
    <scope>NUCLEOTIDE SEQUENCE [LARGE SCALE GENOMIC DNA]</scope>
</reference>
<dbReference type="FunFam" id="2.130.10.10:FF:003525">
    <property type="entry name" value="WD repeat domain 90"/>
    <property type="match status" value="1"/>
</dbReference>
<sequence>MDKPKIVSESVWQRPYVNVFKHFKLEEWKKSTKEGDVTAVMDKTLKCTVYRIRGPIPPGNYIQLPKTSTQSLGLVGRYLYLLFKPIVSKYFVVHFDAVTEGSQVIRISFSNLFKEFKSTATWLQFPFVCGAVEGSVYNTTAKTAKQDLVGLAPPGVKWTCLMMDLQYLLSFYLNRHYSHLKSIKLCSNMFVKNIFTSDLVFEPSVTAFKAKRAGLVLHDVSPMPREMAFLVPKGETWHDIYDDIRFPSDGTKMPFDSIQKGKSSPRKKGHPTHCTPVRANPPTVSVSKAVQDRVSLIQQITSPETVPSRRWRSSQIITNIPKVHLDTIVSPHRDKDSRECGDEAIAISNESAKLIPADDGGIHVFASQRGRVPVAKCSGDTEEVVSTKVPTPTRFICQKFKDPKGLQPDPILKLKKIIGFGGCTMKCAAWNKSGSTVAYPCHAIVVVMEIDTGQQRFFIGHTDKVSALSFNGNSTLLASAQTGNVSLVRVWNFNKGNCLAMFKTHVHSVSSLSFSYNGQVLCGVGKDSRGKSMVVVWDTAKVSRDGEVVVLAKAHTEVDIQVMKIASFDDTRMVSCGRDNIRLWRVRNGALRSCPVNLGEYHCLEFTDVAFEEGHLADKDPADRMLFACSKSGHIIEIDYKNVVIKNARRLFPSQQKHSQQQETVTFNAGAGIAINSISVSAAFCATGSDDGYLRLWPLDFSTVFLEAEHEGGVSFVSIDPNGLKVLAATTTGNLGYLDIPSRGYTTLMRSHTNKILAFSVDGIRRHLVTVSEDCTIRVWDLDSMQQMYDFVSAEETPCAVTFHPTQQIFACGFSSGVVRVFNVGNSSLLAEQRQHRGQVIGLVFSPSGEYMYSAGSLGSLALYNATEDSHHVIRILGNVVARGSYHGPDALTVSSDSRYLAFVGPSEYIVTVMDAHSLDEIMLIDVSILDLETTTLDTAVKVCYSSAAINQLLVTTSSNKILWLNARTGKLIREVCNIHKTVSTSLAVSEDIQYLLTTGEKVIKVWDYHMKQDINFQVFIGHSETIQQAMFTPDQLSAISVGDAVFVWDFLACILDQETSSLPSIQPFPLHGTEAPSVAEGNEVCQNGGMPRQSVPVPSSSPPLNVSVIERNEQDVFLSDVESKDNNNQNDDSITVGRIGDSILQVHENMRSGENVTPFMKPVSLQEYPKELDEPASWFGDGDFPHNNERPDSYKHFAAQFKASSVSQVAVLSDGKEDLKLKVVIGYNGNGRGNMVWNPDTALFAYSCGCLVVIEDLHSGSQKHLTGHLEEISTLAVSHDAQELASASGNQSKTSCSIFIWNVVGGSCKIVLCQHTTEVQAMAYSRDDRLFLSAGDYRDLTIALWDTRNYELLATTRVSNPVHDLAFDPTAVNEFACVGVGGVHFWLVEQTGEEVQLKVHRVSIPDEVGADELTALCYNSDSVLYTATNTGKICAWDTQQNRCFMTWDADEGEIGIVQCRRYRLMTGSNTKKIRLWAVAAVQEMRLEGTRARSNSVLLEHEMILDGTIVSAVFDDIMDMGIVGTTAGTLWYINWAENTSIRLISGHRNKVNQVTFSPDESHFATCAEDGSLRVWVMHTTELVVQFHVLNQSCLCMAWSPAVNLKKSADKQQIVAGYSDGTIRFFGVLKTEMELKIHPHPVAVNAIAFSMDGEVIISGGKDGLMAVSSSRTGITVRVISDHKGSPITAIECTRKKYDEFGLDGCEMWLAVSSDRRVSVWATDWHKDQCELIDWLTFPAPIKPELCDKSSLPPSLAAFSPSQSGIVVYVGFGVKPEIILYSLYKKQAIKKIPLSQWATSMSPSPGGQYIAIGTNGRLLKLIQYPSGKFQEFAGHNDAVHFSQFTPSGRFLLSVAYNEVLVWEVQNLQRTLTHAQYL</sequence>
<keyword evidence="9" id="KW-1185">Reference proteome</keyword>
<feature type="repeat" description="WD" evidence="3">
    <location>
        <begin position="1544"/>
        <end position="1585"/>
    </location>
</feature>
<dbReference type="Pfam" id="PF05018">
    <property type="entry name" value="CFA20_dom"/>
    <property type="match status" value="2"/>
</dbReference>
<comment type="caution">
    <text evidence="8">The sequence shown here is derived from an EMBL/GenBank/DDBJ whole genome shotgun (WGS) entry which is preliminary data.</text>
</comment>
<evidence type="ECO:0000259" key="7">
    <source>
        <dbReference type="Pfam" id="PF23393"/>
    </source>
</evidence>
<evidence type="ECO:0008006" key="10">
    <source>
        <dbReference type="Google" id="ProtNLM"/>
    </source>
</evidence>
<dbReference type="PROSITE" id="PS50294">
    <property type="entry name" value="WD_REPEATS_REGION"/>
    <property type="match status" value="2"/>
</dbReference>
<keyword evidence="1 3" id="KW-0853">WD repeat</keyword>
<dbReference type="PROSITE" id="PS00678">
    <property type="entry name" value="WD_REPEATS_1"/>
    <property type="match status" value="1"/>
</dbReference>
<dbReference type="Pfam" id="PF23393">
    <property type="entry name" value="Beta-prop_WDR90_POC16_2nd"/>
    <property type="match status" value="1"/>
</dbReference>
<dbReference type="SUPFAM" id="SSF63829">
    <property type="entry name" value="Calcium-dependent phosphotriesterase"/>
    <property type="match status" value="1"/>
</dbReference>
<accession>A0A401T7D0</accession>
<dbReference type="Gene3D" id="2.130.10.10">
    <property type="entry name" value="YVTN repeat-like/Quinoprotein amine dehydrogenase"/>
    <property type="match status" value="6"/>
</dbReference>
<dbReference type="InterPro" id="IPR011047">
    <property type="entry name" value="Quinoprotein_ADH-like_sf"/>
</dbReference>
<dbReference type="FunFam" id="2.130.10.10:FF:001417">
    <property type="entry name" value="WD repeat domain 90"/>
    <property type="match status" value="1"/>
</dbReference>
<dbReference type="InterPro" id="IPR019775">
    <property type="entry name" value="WD40_repeat_CS"/>
</dbReference>
<dbReference type="GO" id="GO:0005929">
    <property type="term" value="C:cilium"/>
    <property type="evidence" value="ECO:0007669"/>
    <property type="project" value="UniProtKB-ARBA"/>
</dbReference>
<dbReference type="SMART" id="SM00320">
    <property type="entry name" value="WD40"/>
    <property type="match status" value="22"/>
</dbReference>
<dbReference type="EMBL" id="BEZZ01001207">
    <property type="protein sequence ID" value="GCC38550.1"/>
    <property type="molecule type" value="Genomic_DNA"/>
</dbReference>
<dbReference type="OMA" id="DHYVHIR"/>
<evidence type="ECO:0000313" key="8">
    <source>
        <dbReference type="EMBL" id="GCC38550.1"/>
    </source>
</evidence>
<dbReference type="SUPFAM" id="SSF50978">
    <property type="entry name" value="WD40 repeat-like"/>
    <property type="match status" value="2"/>
</dbReference>
<evidence type="ECO:0000256" key="4">
    <source>
        <dbReference type="SAM" id="MobiDB-lite"/>
    </source>
</evidence>
<evidence type="ECO:0000256" key="1">
    <source>
        <dbReference type="ARBA" id="ARBA00022574"/>
    </source>
</evidence>
<feature type="domain" description="WDR90 4th beta-propeller" evidence="6">
    <location>
        <begin position="1550"/>
        <end position="1864"/>
    </location>
</feature>
<feature type="region of interest" description="Disordered" evidence="4">
    <location>
        <begin position="257"/>
        <end position="282"/>
    </location>
</feature>
<dbReference type="InterPro" id="IPR001680">
    <property type="entry name" value="WD40_rpt"/>
</dbReference>
<evidence type="ECO:0000256" key="3">
    <source>
        <dbReference type="PROSITE-ProRule" id="PRU00221"/>
    </source>
</evidence>
<dbReference type="PANTHER" id="PTHR13720">
    <property type="entry name" value="WD-40 REPEAT PROTEIN"/>
    <property type="match status" value="1"/>
</dbReference>
<dbReference type="InterPro" id="IPR055441">
    <property type="entry name" value="Beta-prop_WDR90_POC16_2nd"/>
</dbReference>
<organism evidence="8 9">
    <name type="scientific">Chiloscyllium punctatum</name>
    <name type="common">Brownbanded bambooshark</name>
    <name type="synonym">Hemiscyllium punctatum</name>
    <dbReference type="NCBI Taxonomy" id="137246"/>
    <lineage>
        <taxon>Eukaryota</taxon>
        <taxon>Metazoa</taxon>
        <taxon>Chordata</taxon>
        <taxon>Craniata</taxon>
        <taxon>Vertebrata</taxon>
        <taxon>Chondrichthyes</taxon>
        <taxon>Elasmobranchii</taxon>
        <taxon>Galeomorphii</taxon>
        <taxon>Galeoidea</taxon>
        <taxon>Orectolobiformes</taxon>
        <taxon>Hemiscylliidae</taxon>
        <taxon>Chiloscyllium</taxon>
    </lineage>
</organism>
<feature type="domain" description="WDR90/POC16 second beta-propeller" evidence="7">
    <location>
        <begin position="760"/>
        <end position="1050"/>
    </location>
</feature>
<evidence type="ECO:0000256" key="2">
    <source>
        <dbReference type="ARBA" id="ARBA00022737"/>
    </source>
</evidence>
<dbReference type="InterPro" id="IPR007714">
    <property type="entry name" value="CFA20_dom"/>
</dbReference>
<dbReference type="STRING" id="137246.A0A401T7D0"/>
<dbReference type="SUPFAM" id="SSF50998">
    <property type="entry name" value="Quinoprotein alcohol dehydrogenase-like"/>
    <property type="match status" value="2"/>
</dbReference>
<dbReference type="PANTHER" id="PTHR13720:SF24">
    <property type="entry name" value="WD REPEAT-CONTAINING PROTEIN 90"/>
    <property type="match status" value="1"/>
</dbReference>
<dbReference type="InterPro" id="IPR015943">
    <property type="entry name" value="WD40/YVTN_repeat-like_dom_sf"/>
</dbReference>
<keyword evidence="2" id="KW-0677">Repeat</keyword>
<dbReference type="Proteomes" id="UP000287033">
    <property type="component" value="Unassembled WGS sequence"/>
</dbReference>
<gene>
    <name evidence="8" type="ORF">chiPu_0017065</name>
</gene>
<dbReference type="InterPro" id="IPR055440">
    <property type="entry name" value="Beta-prop_WDR90_4th"/>
</dbReference>
<evidence type="ECO:0000259" key="6">
    <source>
        <dbReference type="Pfam" id="PF23342"/>
    </source>
</evidence>
<dbReference type="PROSITE" id="PS50082">
    <property type="entry name" value="WD_REPEATS_2"/>
    <property type="match status" value="2"/>
</dbReference>
<feature type="domain" description="CFA20" evidence="5">
    <location>
        <begin position="157"/>
        <end position="202"/>
    </location>
</feature>
<evidence type="ECO:0000259" key="5">
    <source>
        <dbReference type="Pfam" id="PF05018"/>
    </source>
</evidence>
<evidence type="ECO:0000313" key="9">
    <source>
        <dbReference type="Proteomes" id="UP000287033"/>
    </source>
</evidence>
<dbReference type="FunFam" id="2.130.10.10:FF:001066">
    <property type="entry name" value="WD repeat domain 90"/>
    <property type="match status" value="1"/>
</dbReference>
<feature type="repeat" description="WD" evidence="3">
    <location>
        <begin position="749"/>
        <end position="790"/>
    </location>
</feature>
<dbReference type="GO" id="GO:0005814">
    <property type="term" value="C:centriole"/>
    <property type="evidence" value="ECO:0007669"/>
    <property type="project" value="TreeGrafter"/>
</dbReference>
<dbReference type="Pfam" id="PF23342">
    <property type="entry name" value="WDR90_beta-prop_4th"/>
    <property type="match status" value="1"/>
</dbReference>
<proteinExistence type="predicted"/>
<dbReference type="OrthoDB" id="6252103at2759"/>
<name>A0A401T7D0_CHIPU</name>
<dbReference type="InterPro" id="IPR050630">
    <property type="entry name" value="WD_repeat_EMAP"/>
</dbReference>
<dbReference type="Pfam" id="PF00400">
    <property type="entry name" value="WD40"/>
    <property type="match status" value="3"/>
</dbReference>
<protein>
    <recommendedName>
        <fullName evidence="10">CFA20 domain-containing protein</fullName>
    </recommendedName>
</protein>